<dbReference type="PANTHER" id="PTHR24177">
    <property type="entry name" value="CASKIN"/>
    <property type="match status" value="1"/>
</dbReference>
<evidence type="ECO:0000313" key="5">
    <source>
        <dbReference type="Proteomes" id="UP000266723"/>
    </source>
</evidence>
<reference evidence="4 5" key="1">
    <citation type="journal article" date="2020" name="BMC Genomics">
        <title>Intraspecific diversification of the crop wild relative Brassica cretica Lam. using demographic model selection.</title>
        <authorList>
            <person name="Kioukis A."/>
            <person name="Michalopoulou V.A."/>
            <person name="Briers L."/>
            <person name="Pirintsos S."/>
            <person name="Studholme D.J."/>
            <person name="Pavlidis P."/>
            <person name="Sarris P.F."/>
        </authorList>
    </citation>
    <scope>NUCLEOTIDE SEQUENCE [LARGE SCALE GENOMIC DNA]</scope>
    <source>
        <strain evidence="5">cv. PFS-1207/04</strain>
    </source>
</reference>
<accession>A0ABQ7EQN2</accession>
<keyword evidence="2" id="KW-0472">Membrane</keyword>
<dbReference type="Pfam" id="PF12796">
    <property type="entry name" value="Ank_2"/>
    <property type="match status" value="1"/>
</dbReference>
<name>A0ABQ7EQN2_BRACR</name>
<dbReference type="InterPro" id="IPR002110">
    <property type="entry name" value="Ankyrin_rpt"/>
</dbReference>
<protein>
    <recommendedName>
        <fullName evidence="3">PGG domain-containing protein</fullName>
    </recommendedName>
</protein>
<evidence type="ECO:0000256" key="1">
    <source>
        <dbReference type="SAM" id="MobiDB-lite"/>
    </source>
</evidence>
<sequence>MDTEKGYPRGFRADSIRSETDRGSFRSDSMQFDEPHELPPENSTNIVLFKHIDSGNLEATKDFLDRNPEALNASLTSNGDRPIHKAVLSGHIKIVEEIVKRIHNPVQELEIKNDDGYTALAYAATGGIVRIAECLVKKCPRLVSVRNAKEHIPIVLASLYGHKGLVRYLYNHTLLSDLDPCDELDEHKGKNGAMLVTNCIVDGLYGIALDLIQRYPKLAYTRDSDNDTAIIALAQTPCAFPSGTHLAFWQRWVYSCIYIEKINNPHDGLNDYHHQYKKPQDHNWIQEKLLKYLRFFFPHIKKVYKLKLGHAQAKEILNCICQEIPNFDATQQKNAGLNQALFKAVENGIVEYIEEVMKHYPDIVWFKDNYGLNLFFYAVSHRQEKIFSLIYKMGAKKNILATAWDKFHNNMLHHAAYKAPISRLNLIPGAALQMQRELQWFKEVERLVQPKHRKMVNLKQKKTPQALFKDQHKELVDQGEKWMKDTATSCTVVAALITTMMFSSAFTVPDSYNGHGQLFMIFLISDAISLFTSCMSLLMFLGILKSRYREEDFLRSLPTKLIVGLATLFLSMTTMMVSFVVTLMTLVRGRTPKPQDHIWIEEKLLKYLRFFLPHIRKVYKLKLGHAQAKEILNCICQEIPNFDATQQKNAGLNQALFKAVENGIVDHRQEKIFSLIYKMGAKKNILATAWDKLHTNMLHHVA</sequence>
<feature type="transmembrane region" description="Helical" evidence="2">
    <location>
        <begin position="487"/>
        <end position="506"/>
    </location>
</feature>
<dbReference type="InterPro" id="IPR026961">
    <property type="entry name" value="PGG_dom"/>
</dbReference>
<comment type="caution">
    <text evidence="4">The sequence shown here is derived from an EMBL/GenBank/DDBJ whole genome shotgun (WGS) entry which is preliminary data.</text>
</comment>
<feature type="transmembrane region" description="Helical" evidence="2">
    <location>
        <begin position="561"/>
        <end position="587"/>
    </location>
</feature>
<feature type="domain" description="PGG" evidence="3">
    <location>
        <begin position="480"/>
        <end position="584"/>
    </location>
</feature>
<evidence type="ECO:0000256" key="2">
    <source>
        <dbReference type="SAM" id="Phobius"/>
    </source>
</evidence>
<proteinExistence type="predicted"/>
<keyword evidence="2" id="KW-1133">Transmembrane helix</keyword>
<gene>
    <name evidence="4" type="ORF">DY000_02050023</name>
</gene>
<dbReference type="SMART" id="SM00248">
    <property type="entry name" value="ANK"/>
    <property type="match status" value="6"/>
</dbReference>
<evidence type="ECO:0000313" key="4">
    <source>
        <dbReference type="EMBL" id="KAF3605341.1"/>
    </source>
</evidence>
<dbReference type="SUPFAM" id="SSF48403">
    <property type="entry name" value="Ankyrin repeat"/>
    <property type="match status" value="1"/>
</dbReference>
<keyword evidence="2" id="KW-0812">Transmembrane</keyword>
<dbReference type="PANTHER" id="PTHR24177:SF33">
    <property type="entry name" value="ANKYRIN REPEAT FAMILY PROTEIN"/>
    <property type="match status" value="1"/>
</dbReference>
<dbReference type="Gene3D" id="1.25.40.20">
    <property type="entry name" value="Ankyrin repeat-containing domain"/>
    <property type="match status" value="2"/>
</dbReference>
<dbReference type="Pfam" id="PF13962">
    <property type="entry name" value="PGG"/>
    <property type="match status" value="1"/>
</dbReference>
<feature type="transmembrane region" description="Helical" evidence="2">
    <location>
        <begin position="518"/>
        <end position="541"/>
    </location>
</feature>
<keyword evidence="5" id="KW-1185">Reference proteome</keyword>
<dbReference type="EMBL" id="QGKV02000297">
    <property type="protein sequence ID" value="KAF3605341.1"/>
    <property type="molecule type" value="Genomic_DNA"/>
</dbReference>
<organism evidence="4 5">
    <name type="scientific">Brassica cretica</name>
    <name type="common">Mustard</name>
    <dbReference type="NCBI Taxonomy" id="69181"/>
    <lineage>
        <taxon>Eukaryota</taxon>
        <taxon>Viridiplantae</taxon>
        <taxon>Streptophyta</taxon>
        <taxon>Embryophyta</taxon>
        <taxon>Tracheophyta</taxon>
        <taxon>Spermatophyta</taxon>
        <taxon>Magnoliopsida</taxon>
        <taxon>eudicotyledons</taxon>
        <taxon>Gunneridae</taxon>
        <taxon>Pentapetalae</taxon>
        <taxon>rosids</taxon>
        <taxon>malvids</taxon>
        <taxon>Brassicales</taxon>
        <taxon>Brassicaceae</taxon>
        <taxon>Brassiceae</taxon>
        <taxon>Brassica</taxon>
    </lineage>
</organism>
<dbReference type="Proteomes" id="UP000266723">
    <property type="component" value="Unassembled WGS sequence"/>
</dbReference>
<dbReference type="InterPro" id="IPR036770">
    <property type="entry name" value="Ankyrin_rpt-contain_sf"/>
</dbReference>
<feature type="region of interest" description="Disordered" evidence="1">
    <location>
        <begin position="1"/>
        <end position="40"/>
    </location>
</feature>
<feature type="compositionally biased region" description="Basic and acidic residues" evidence="1">
    <location>
        <begin position="1"/>
        <end position="25"/>
    </location>
</feature>
<evidence type="ECO:0000259" key="3">
    <source>
        <dbReference type="Pfam" id="PF13962"/>
    </source>
</evidence>